<feature type="transmembrane region" description="Helical" evidence="2">
    <location>
        <begin position="2528"/>
        <end position="2548"/>
    </location>
</feature>
<feature type="region of interest" description="Disordered" evidence="1">
    <location>
        <begin position="2492"/>
        <end position="2512"/>
    </location>
</feature>
<feature type="compositionally biased region" description="Polar residues" evidence="1">
    <location>
        <begin position="2393"/>
        <end position="2409"/>
    </location>
</feature>
<dbReference type="Gene3D" id="2.10.220.10">
    <property type="entry name" value="Hormone Receptor, Insulin-like Growth Factor Receptor 1, Chain A, domain 2"/>
    <property type="match status" value="4"/>
</dbReference>
<proteinExistence type="predicted"/>
<dbReference type="KEGG" id="tet:TTHERM_00558200"/>
<dbReference type="InterPro" id="IPR000742">
    <property type="entry name" value="EGF"/>
</dbReference>
<feature type="domain" description="EGF-like" evidence="3">
    <location>
        <begin position="1131"/>
        <end position="1165"/>
    </location>
</feature>
<keyword evidence="2" id="KW-0812">Transmembrane</keyword>
<sequence length="2709" mass="307599">MAKNKLIKSRQLSTISLIYGDFMQSLVRFNSTNSHSSIRIVSPDQLGYNNFLIIGYFQLPQQCTSRCMLIAVGQLSQNKIYLSITAEKVDQQFVLRAMYLNNLKKVSITQNFSNQLAMIGLYYSYDTNDVKIISSFDSTVNVSGGISSFEMPTGINNLDICLACYLNIDMYNDPIKYYSSVKIVYNVDIDSIDGNYFYDELSQIDNTDILSTSFSYSSYVQNSEYKTPYNKCSTGSAFFEGICILKEQCQNLDVINTIYSSFEQGKYYNSSKKQCFNCGSNCNNCNSQTQCTDCRQGYNLVSGKCVRCNRQNPCDNNCPSGQKFDKINQQCVSSFSQDQFKLINPLLSSRIFNDNTDILVTPSYNISQSLILCYINVDNNPITLYSFLGGPIFTSSTILSSSWDQVPQGYQKFVKFYVVFYENGGPEDLYVTINKKMASLQNNVKTISSNQVSCAGSGDRKQSIYYVTFTLRDTSSQFNIAIQSSQNGWGVREIQIVVYKCHPTCSKCVSGNTIYDCLGCAPNLMLNKNQCVCSQGQYIDVGNCFDVPCSTCKQCNVSNCTQCEDLSGDCIICDEGYLIQDGQCVKAETCDSPDTVYGKYCIKNNDNGFKMFQSNQIAEYYHFWNTTSSIISCLTRYCFGIRNQQYLYTKLFMQSYRSYHFQVDITLDIFAFNSITKNDYLNLFFDKDLLLKNSYQDEKQKLKNSPDSAFFTVTVSEQLDNNLFYFKFYSDSSCSNSECGYTWNNMIVNYQRCHPMCQSCQNDNKLQSCVDCIDNASKVKGKCRCDSGYYFSYQRNSGANYPGSCEQCNSNCQTCNGPDFRSCTSCQNGYDLKDGNTCVYCLYYINGNCGGDQLQEFIDFCNDLGYNTYDNIHCSSCTDSISGGCGVPQIQSQCQKQGWIVLDDVQCVNCSKYVKNQCGGDQDDDIVQKCKDQGFFNYNSKSCASCLNLVSGKCGRKEISSKCSSSGWVQKDDNYCVKCSVYNDNQCGNDNSQDAIDACFLNGFYNSTLTTCTTCKNSNSNSDYCGESIIQKRCQKAGWVKIDSKSCMNCVILNPNTNQCGNNENQKSINECIDRGYYQLNENKCTTCQDTYQSAQCGVINIAVQCYNVGWDLQNSDSCINCNPKSLTFHQCQCYSTCQTCTRYFNQFACTSCKSGYYLYQTQCLQKCPNGYQEKKNECVPCSSSGNCTYCYGTCLTCSSGSDTSNPISCTSCSATRKVLSGQCVCQDSEDTRQSNINCSYQKVAVLDAILSNSDPVLGINFGKVLNVPQSFQKNQYSMALCQYLLTNVTLPLLGSDSACAISGKSIFVNLGKTSTIFHGDNLIFKPVILSFKTSSNILIQTYLNTNVVQDPIIGESKVIFQYQSLYNSCSNIKITFKSIQNAANRGFLSFKWILVSQSPQDNKNQKQLIENYLQNCNSQKILNLEFQQGFLVPGSQITIMFQYQLLANVKSTEIISFSTVQQKFIDLYSRSTFSLPFYIYSHGVIQLTTQTKYCTATQQVMQVEPIYLQITCDKLYSLNYTNSSYNDSHYIITLQPYSLPITDISIQVFAYLISDPNINATSTKKITVTQSQLDVQIFGGGGFYDTTKNITINGNVRDLDIKDVNQPQGITAVWECYDLALDSNCQDQNGNVLKFQQNALSIQFMAYTFKSYTLLKLVLTGTKPVNRTSSDVQMLLLSDLELPPLQVHIDLLNPSSKSVNANQDILAQIDYPNVKNIDILSFSGAILYNDNIVGVLQFGYTSLKFQIWNYFNSFNISNNQIQLRFTVFNPLYVMPSMYTIQLQVNLPPSYCNFSVTPQIGLAINTIFFLQMENCVDANEPITYQFFYYLSEKDFEFEKQNPNQVMRRQLCDPTQQHLLSSRLPQGNITLLAQAINSQQAISNLTLSVKVELLSLSEQNYIDLIQNYTEQVKKLSPSDTISELSILCDQFAINTQYKQNAKINSLKVDILQQLIIMQQQISEISLFQTVVSKSIASLLQSGITFTEKEQNNLFDFIINNLESSSQLNSTFLDISKQRLQQILFDSHQILNYIYLSKQISNNESIVLAIQKINNYLQINSIPNQDPVSFQGQYINITSKQVTQKYLCSNFICDNQSLENATDTKLYNFSIVAYKQNPFSLVASFANYTSELVKNKINYSNFSIQTPHISIKNNKIEKISQQARLEFENKVANKSRISNLMCVSLGSDNSMNKKNCQSVFKSSSNSFQCICEELLPTTIIENLDSLIANSNLETAFSSDGLYNIEHFKTFYEYYIVWVMFIATLLFIIFYLKGLSLDSKQKKQSANQKQKQINKVVPQQIEGIPIPDTPLINSGMMDQASKRLMISNLNILEDRKNNENNPDSQFQMLERQIQTPQSSVMRISDAQLFNPTTMKLTKQGFKYSKTSIFSIISRSRLQQSTDQKQVENNAQPNELEDQQENNSYVDEQSAQRYAKPLDKLNINQQLQNKDFQMSKYEDQNVNNKDYLKKSQFTPNNLKQGLNENQKANPLSIFDINAQGNSNKSDNKDINNNDNDERNNKLQHFYQNFQKYSFIAQIMIFHNFFSIFLIFNPNISRSLRFLIFYVRVVHSLAISVTFDKQYNFEQNIMLALINSILISAVIKLVMILYGSRFLVFRLIGKLFTLTVLLTYYYIILSIVSGETKEYSNKAILTFMLYLFMDLLLISMISAIIQKYVAGFLLRTQKEQLTGCKLLLYRLFELQLIILKFQNDEE</sequence>
<feature type="compositionally biased region" description="Basic and acidic residues" evidence="1">
    <location>
        <begin position="2501"/>
        <end position="2512"/>
    </location>
</feature>
<accession>I7M348</accession>
<dbReference type="RefSeq" id="XP_001022383.2">
    <property type="nucleotide sequence ID" value="XM_001022383.2"/>
</dbReference>
<dbReference type="PANTHER" id="PTHR15332:SF175">
    <property type="entry name" value="PROPROTEIN CONVERTASE SUBTILISIN_KEXIN TYPE 5-LIKE"/>
    <property type="match status" value="1"/>
</dbReference>
<protein>
    <submittedName>
        <fullName evidence="4">Bowman-birk serine protease inhibitor family protein</fullName>
    </submittedName>
</protein>
<feature type="transmembrane region" description="Helical" evidence="2">
    <location>
        <begin position="2611"/>
        <end position="2635"/>
    </location>
</feature>
<feature type="transmembrane region" description="Helical" evidence="2">
    <location>
        <begin position="2647"/>
        <end position="2668"/>
    </location>
</feature>
<dbReference type="eggNOG" id="KOG3525">
    <property type="taxonomic scope" value="Eukaryota"/>
</dbReference>
<feature type="domain" description="EGF-like" evidence="3">
    <location>
        <begin position="807"/>
        <end position="839"/>
    </location>
</feature>
<feature type="transmembrane region" description="Helical" evidence="2">
    <location>
        <begin position="2586"/>
        <end position="2605"/>
    </location>
</feature>
<feature type="domain" description="EGF-like" evidence="3">
    <location>
        <begin position="500"/>
        <end position="532"/>
    </location>
</feature>
<keyword evidence="2" id="KW-0472">Membrane</keyword>
<feature type="domain" description="EGF-like" evidence="3">
    <location>
        <begin position="759"/>
        <end position="806"/>
    </location>
</feature>
<dbReference type="InterPro" id="IPR006212">
    <property type="entry name" value="Furin_repeat"/>
</dbReference>
<dbReference type="GeneID" id="7831587"/>
<gene>
    <name evidence="4" type="ORF">TTHERM_00558200</name>
</gene>
<evidence type="ECO:0000256" key="2">
    <source>
        <dbReference type="SAM" id="Phobius"/>
    </source>
</evidence>
<dbReference type="EMBL" id="GG662547">
    <property type="protein sequence ID" value="EAS02138.2"/>
    <property type="molecule type" value="Genomic_DNA"/>
</dbReference>
<dbReference type="SUPFAM" id="SSF57184">
    <property type="entry name" value="Growth factor receptor domain"/>
    <property type="match status" value="4"/>
</dbReference>
<evidence type="ECO:0000259" key="3">
    <source>
        <dbReference type="SMART" id="SM00181"/>
    </source>
</evidence>
<evidence type="ECO:0000256" key="1">
    <source>
        <dbReference type="SAM" id="MobiDB-lite"/>
    </source>
</evidence>
<dbReference type="InterPro" id="IPR009030">
    <property type="entry name" value="Growth_fac_rcpt_cys_sf"/>
</dbReference>
<feature type="region of interest" description="Disordered" evidence="1">
    <location>
        <begin position="2393"/>
        <end position="2425"/>
    </location>
</feature>
<feature type="domain" description="EGF-like" evidence="3">
    <location>
        <begin position="277"/>
        <end position="306"/>
    </location>
</feature>
<evidence type="ECO:0000313" key="4">
    <source>
        <dbReference type="EMBL" id="EAS02138.2"/>
    </source>
</evidence>
<dbReference type="SMART" id="SM00261">
    <property type="entry name" value="FU"/>
    <property type="match status" value="7"/>
</dbReference>
<dbReference type="CDD" id="cd00064">
    <property type="entry name" value="FU"/>
    <property type="match status" value="3"/>
</dbReference>
<feature type="domain" description="EGF-like" evidence="3">
    <location>
        <begin position="548"/>
        <end position="585"/>
    </location>
</feature>
<dbReference type="Proteomes" id="UP000009168">
    <property type="component" value="Unassembled WGS sequence"/>
</dbReference>
<organism evidence="4 5">
    <name type="scientific">Tetrahymena thermophila (strain SB210)</name>
    <dbReference type="NCBI Taxonomy" id="312017"/>
    <lineage>
        <taxon>Eukaryota</taxon>
        <taxon>Sar</taxon>
        <taxon>Alveolata</taxon>
        <taxon>Ciliophora</taxon>
        <taxon>Intramacronucleata</taxon>
        <taxon>Oligohymenophorea</taxon>
        <taxon>Hymenostomatida</taxon>
        <taxon>Tetrahymenina</taxon>
        <taxon>Tetrahymenidae</taxon>
        <taxon>Tetrahymena</taxon>
    </lineage>
</organism>
<keyword evidence="5" id="KW-1185">Reference proteome</keyword>
<dbReference type="InParanoid" id="I7M348"/>
<keyword evidence="2" id="KW-1133">Transmembrane helix</keyword>
<dbReference type="PANTHER" id="PTHR15332">
    <property type="entry name" value="PROPROTEIN CONVERTASE SUBTILISIN_KEXIN TYPE 5-LIKE"/>
    <property type="match status" value="1"/>
</dbReference>
<reference evidence="5" key="1">
    <citation type="journal article" date="2006" name="PLoS Biol.">
        <title>Macronuclear genome sequence of the ciliate Tetrahymena thermophila, a model eukaryote.</title>
        <authorList>
            <person name="Eisen J.A."/>
            <person name="Coyne R.S."/>
            <person name="Wu M."/>
            <person name="Wu D."/>
            <person name="Thiagarajan M."/>
            <person name="Wortman J.R."/>
            <person name="Badger J.H."/>
            <person name="Ren Q."/>
            <person name="Amedeo P."/>
            <person name="Jones K.M."/>
            <person name="Tallon L.J."/>
            <person name="Delcher A.L."/>
            <person name="Salzberg S.L."/>
            <person name="Silva J.C."/>
            <person name="Haas B.J."/>
            <person name="Majoros W.H."/>
            <person name="Farzad M."/>
            <person name="Carlton J.M."/>
            <person name="Smith R.K. Jr."/>
            <person name="Garg J."/>
            <person name="Pearlman R.E."/>
            <person name="Karrer K.M."/>
            <person name="Sun L."/>
            <person name="Manning G."/>
            <person name="Elde N.C."/>
            <person name="Turkewitz A.P."/>
            <person name="Asai D.J."/>
            <person name="Wilkes D.E."/>
            <person name="Wang Y."/>
            <person name="Cai H."/>
            <person name="Collins K."/>
            <person name="Stewart B.A."/>
            <person name="Lee S.R."/>
            <person name="Wilamowska K."/>
            <person name="Weinberg Z."/>
            <person name="Ruzzo W.L."/>
            <person name="Wloga D."/>
            <person name="Gaertig J."/>
            <person name="Frankel J."/>
            <person name="Tsao C.-C."/>
            <person name="Gorovsky M.A."/>
            <person name="Keeling P.J."/>
            <person name="Waller R.F."/>
            <person name="Patron N.J."/>
            <person name="Cherry J.M."/>
            <person name="Stover N.A."/>
            <person name="Krieger C.J."/>
            <person name="del Toro C."/>
            <person name="Ryder H.F."/>
            <person name="Williamson S.C."/>
            <person name="Barbeau R.A."/>
            <person name="Hamilton E.P."/>
            <person name="Orias E."/>
        </authorList>
    </citation>
    <scope>NUCLEOTIDE SEQUENCE [LARGE SCALE GENOMIC DNA]</scope>
    <source>
        <strain evidence="5">SB210</strain>
    </source>
</reference>
<feature type="transmembrane region" description="Helical" evidence="2">
    <location>
        <begin position="2251"/>
        <end position="2269"/>
    </location>
</feature>
<dbReference type="SMART" id="SM00181">
    <property type="entry name" value="EGF"/>
    <property type="match status" value="6"/>
</dbReference>
<name>I7M348_TETTS</name>
<evidence type="ECO:0000313" key="5">
    <source>
        <dbReference type="Proteomes" id="UP000009168"/>
    </source>
</evidence>